<organism evidence="2 3">
    <name type="scientific">Letharia columbiana</name>
    <dbReference type="NCBI Taxonomy" id="112416"/>
    <lineage>
        <taxon>Eukaryota</taxon>
        <taxon>Fungi</taxon>
        <taxon>Dikarya</taxon>
        <taxon>Ascomycota</taxon>
        <taxon>Pezizomycotina</taxon>
        <taxon>Lecanoromycetes</taxon>
        <taxon>OSLEUM clade</taxon>
        <taxon>Lecanoromycetidae</taxon>
        <taxon>Lecanorales</taxon>
        <taxon>Lecanorineae</taxon>
        <taxon>Parmeliaceae</taxon>
        <taxon>Letharia</taxon>
    </lineage>
</organism>
<keyword evidence="3" id="KW-1185">Reference proteome</keyword>
<feature type="region of interest" description="Disordered" evidence="1">
    <location>
        <begin position="1"/>
        <end position="140"/>
    </location>
</feature>
<evidence type="ECO:0000313" key="3">
    <source>
        <dbReference type="Proteomes" id="UP000578531"/>
    </source>
</evidence>
<gene>
    <name evidence="2" type="ORF">HO173_004303</name>
</gene>
<dbReference type="EMBL" id="JACCJC010000014">
    <property type="protein sequence ID" value="KAF6237413.1"/>
    <property type="molecule type" value="Genomic_DNA"/>
</dbReference>
<comment type="caution">
    <text evidence="2">The sequence shown here is derived from an EMBL/GenBank/DDBJ whole genome shotgun (WGS) entry which is preliminary data.</text>
</comment>
<reference evidence="2 3" key="1">
    <citation type="journal article" date="2020" name="Genomics">
        <title>Complete, high-quality genomes from long-read metagenomic sequencing of two wolf lichen thalli reveals enigmatic genome architecture.</title>
        <authorList>
            <person name="McKenzie S.K."/>
            <person name="Walston R.F."/>
            <person name="Allen J.L."/>
        </authorList>
    </citation>
    <scope>NUCLEOTIDE SEQUENCE [LARGE SCALE GENOMIC DNA]</scope>
    <source>
        <strain evidence="2">WasteWater2</strain>
    </source>
</reference>
<dbReference type="GeneID" id="59285968"/>
<proteinExistence type="predicted"/>
<evidence type="ECO:0000256" key="1">
    <source>
        <dbReference type="SAM" id="MobiDB-lite"/>
    </source>
</evidence>
<accession>A0A8H6FZ24</accession>
<feature type="compositionally biased region" description="Polar residues" evidence="1">
    <location>
        <begin position="105"/>
        <end position="117"/>
    </location>
</feature>
<dbReference type="RefSeq" id="XP_037166737.1">
    <property type="nucleotide sequence ID" value="XM_037306227.1"/>
</dbReference>
<evidence type="ECO:0000313" key="2">
    <source>
        <dbReference type="EMBL" id="KAF6237413.1"/>
    </source>
</evidence>
<name>A0A8H6FZ24_9LECA</name>
<dbReference type="AlphaFoldDB" id="A0A8H6FZ24"/>
<feature type="compositionally biased region" description="Polar residues" evidence="1">
    <location>
        <begin position="65"/>
        <end position="79"/>
    </location>
</feature>
<sequence>MRADIAPTRWNGNDLSDAFIQGSIETVSSDDDDEEDHGRPTPDITPSPRIEEIEDVRDSQAEGEVSTNSPENTNDSGDSGPSGPNVCQSEPESPPGLREARETLDTSSGEETTNQGTVPEVGIQQPIIPAPTPDPPDRTKRRLIPQTATYPRRTNWRATPKVCVVSLLSLLSPWRFFRRVTSTVCSTISAFPVAK</sequence>
<protein>
    <submittedName>
        <fullName evidence="2">Uncharacterized protein</fullName>
    </submittedName>
</protein>
<dbReference type="Proteomes" id="UP000578531">
    <property type="component" value="Unassembled WGS sequence"/>
</dbReference>